<comment type="caution">
    <text evidence="1">The sequence shown here is derived from an EMBL/GenBank/DDBJ whole genome shotgun (WGS) entry which is preliminary data.</text>
</comment>
<dbReference type="PANTHER" id="PTHR34071">
    <property type="entry name" value="5-NITROIMIDAZOLE ANTIBIOTICS RESISTANCE PROTEIN, NIMA-FAMILY-RELATED PROTEIN-RELATED"/>
    <property type="match status" value="1"/>
</dbReference>
<evidence type="ECO:0008006" key="3">
    <source>
        <dbReference type="Google" id="ProtNLM"/>
    </source>
</evidence>
<accession>A0ABM8VKW8</accession>
<dbReference type="Proteomes" id="UP000730618">
    <property type="component" value="Unassembled WGS sequence"/>
</dbReference>
<dbReference type="PANTHER" id="PTHR34071:SF2">
    <property type="entry name" value="FLAVIN-NUCLEOTIDE-BINDING PROTEIN"/>
    <property type="match status" value="1"/>
</dbReference>
<gene>
    <name evidence="1" type="ORF">PAECIP111802_04027</name>
</gene>
<name>A0ABM8VKW8_9BACL</name>
<organism evidence="1 2">
    <name type="scientific">Paenibacillus allorhizosphaerae</name>
    <dbReference type="NCBI Taxonomy" id="2849866"/>
    <lineage>
        <taxon>Bacteria</taxon>
        <taxon>Bacillati</taxon>
        <taxon>Bacillota</taxon>
        <taxon>Bacilli</taxon>
        <taxon>Bacillales</taxon>
        <taxon>Paenibacillaceae</taxon>
        <taxon>Paenibacillus</taxon>
    </lineage>
</organism>
<keyword evidence="2" id="KW-1185">Reference proteome</keyword>
<dbReference type="Pfam" id="PF12900">
    <property type="entry name" value="Pyridox_ox_2"/>
    <property type="match status" value="1"/>
</dbReference>
<reference evidence="1 2" key="1">
    <citation type="submission" date="2021-06" db="EMBL/GenBank/DDBJ databases">
        <authorList>
            <person name="Criscuolo A."/>
        </authorList>
    </citation>
    <scope>NUCLEOTIDE SEQUENCE [LARGE SCALE GENOMIC DNA]</scope>
    <source>
        <strain evidence="2">CIP 111802</strain>
    </source>
</reference>
<proteinExistence type="predicted"/>
<evidence type="ECO:0000313" key="1">
    <source>
        <dbReference type="EMBL" id="CAG7647639.1"/>
    </source>
</evidence>
<protein>
    <recommendedName>
        <fullName evidence="3">Pyridoxamine 5'-phosphate oxidase family protein</fullName>
    </recommendedName>
</protein>
<dbReference type="RefSeq" id="WP_218100317.1">
    <property type="nucleotide sequence ID" value="NZ_CAJVCE010000011.1"/>
</dbReference>
<sequence length="207" mass="23034">MRRNEFEVMDLGEIGALLDEASYGVLGTQGEDGWPELTPLNFVYSDGAVYFHGSKVGQKMRNLKTEPKATFSVSKEYAIIPSHFLDPKLACPATAYFKSVLIKGYAEIVTELQQKADALAAFMRKLQPEGGYAPIDPSDPDYEPQLRATSVVRIRIEQMTGKFKLGQNLNEEKFTKISEGLAGRGRDLDAETIALMKAFCPHHREEA</sequence>
<dbReference type="EMBL" id="CAJVCE010000011">
    <property type="protein sequence ID" value="CAG7647639.1"/>
    <property type="molecule type" value="Genomic_DNA"/>
</dbReference>
<evidence type="ECO:0000313" key="2">
    <source>
        <dbReference type="Proteomes" id="UP000730618"/>
    </source>
</evidence>
<dbReference type="InterPro" id="IPR024747">
    <property type="entry name" value="Pyridox_Oxase-rel"/>
</dbReference>